<reference evidence="1 2" key="1">
    <citation type="submission" date="2014-04" db="EMBL/GenBank/DDBJ databases">
        <authorList>
            <consortium name="DOE Joint Genome Institute"/>
            <person name="Kuo A."/>
            <person name="Tarkka M."/>
            <person name="Buscot F."/>
            <person name="Kohler A."/>
            <person name="Nagy L.G."/>
            <person name="Floudas D."/>
            <person name="Copeland A."/>
            <person name="Barry K.W."/>
            <person name="Cichocki N."/>
            <person name="Veneault-Fourrey C."/>
            <person name="LaButti K."/>
            <person name="Lindquist E.A."/>
            <person name="Lipzen A."/>
            <person name="Lundell T."/>
            <person name="Morin E."/>
            <person name="Murat C."/>
            <person name="Sun H."/>
            <person name="Tunlid A."/>
            <person name="Henrissat B."/>
            <person name="Grigoriev I.V."/>
            <person name="Hibbett D.S."/>
            <person name="Martin F."/>
            <person name="Nordberg H.P."/>
            <person name="Cantor M.N."/>
            <person name="Hua S.X."/>
        </authorList>
    </citation>
    <scope>NUCLEOTIDE SEQUENCE [LARGE SCALE GENOMIC DNA]</scope>
    <source>
        <strain evidence="1 2">F 1598</strain>
    </source>
</reference>
<evidence type="ECO:0000313" key="1">
    <source>
        <dbReference type="EMBL" id="KIM71486.1"/>
    </source>
</evidence>
<evidence type="ECO:0000313" key="2">
    <source>
        <dbReference type="Proteomes" id="UP000054166"/>
    </source>
</evidence>
<reference evidence="2" key="2">
    <citation type="submission" date="2015-01" db="EMBL/GenBank/DDBJ databases">
        <title>Evolutionary Origins and Diversification of the Mycorrhizal Mutualists.</title>
        <authorList>
            <consortium name="DOE Joint Genome Institute"/>
            <consortium name="Mycorrhizal Genomics Consortium"/>
            <person name="Kohler A."/>
            <person name="Kuo A."/>
            <person name="Nagy L.G."/>
            <person name="Floudas D."/>
            <person name="Copeland A."/>
            <person name="Barry K.W."/>
            <person name="Cichocki N."/>
            <person name="Veneault-Fourrey C."/>
            <person name="LaButti K."/>
            <person name="Lindquist E.A."/>
            <person name="Lipzen A."/>
            <person name="Lundell T."/>
            <person name="Morin E."/>
            <person name="Murat C."/>
            <person name="Riley R."/>
            <person name="Ohm R."/>
            <person name="Sun H."/>
            <person name="Tunlid A."/>
            <person name="Henrissat B."/>
            <person name="Grigoriev I.V."/>
            <person name="Hibbett D.S."/>
            <person name="Martin F."/>
        </authorList>
    </citation>
    <scope>NUCLEOTIDE SEQUENCE [LARGE SCALE GENOMIC DNA]</scope>
    <source>
        <strain evidence="2">F 1598</strain>
    </source>
</reference>
<name>A0A0C3EUH5_PILCF</name>
<accession>A0A0C3EUH5</accession>
<organism evidence="1 2">
    <name type="scientific">Piloderma croceum (strain F 1598)</name>
    <dbReference type="NCBI Taxonomy" id="765440"/>
    <lineage>
        <taxon>Eukaryota</taxon>
        <taxon>Fungi</taxon>
        <taxon>Dikarya</taxon>
        <taxon>Basidiomycota</taxon>
        <taxon>Agaricomycotina</taxon>
        <taxon>Agaricomycetes</taxon>
        <taxon>Agaricomycetidae</taxon>
        <taxon>Atheliales</taxon>
        <taxon>Atheliaceae</taxon>
        <taxon>Piloderma</taxon>
    </lineage>
</organism>
<keyword evidence="2" id="KW-1185">Reference proteome</keyword>
<gene>
    <name evidence="1" type="ORF">PILCRDRAFT_753243</name>
</gene>
<protein>
    <submittedName>
        <fullName evidence="1">Uncharacterized protein</fullName>
    </submittedName>
</protein>
<dbReference type="HOGENOM" id="CLU_2671954_0_0_1"/>
<sequence>MLLARHLRLLVGRPALRSHFHTTVPAWASRKVVQKFKLADIGEGITECEVIKWSVGRIFRTIYSSFSLHINLSNA</sequence>
<dbReference type="STRING" id="765440.A0A0C3EUH5"/>
<dbReference type="AlphaFoldDB" id="A0A0C3EUH5"/>
<proteinExistence type="predicted"/>
<dbReference type="OrthoDB" id="15567at2759"/>
<dbReference type="InParanoid" id="A0A0C3EUH5"/>
<dbReference type="Proteomes" id="UP000054166">
    <property type="component" value="Unassembled WGS sequence"/>
</dbReference>
<dbReference type="EMBL" id="KN833300">
    <property type="protein sequence ID" value="KIM71486.1"/>
    <property type="molecule type" value="Genomic_DNA"/>
</dbReference>